<feature type="domain" description="AB hydrolase-1" evidence="3">
    <location>
        <begin position="32"/>
        <end position="143"/>
    </location>
</feature>
<evidence type="ECO:0000256" key="1">
    <source>
        <dbReference type="ARBA" id="ARBA00006484"/>
    </source>
</evidence>
<protein>
    <submittedName>
        <fullName evidence="4">SDR family oxidoreductase</fullName>
    </submittedName>
</protein>
<dbReference type="Gene3D" id="3.40.50.720">
    <property type="entry name" value="NAD(P)-binding Rossmann-like Domain"/>
    <property type="match status" value="1"/>
</dbReference>
<proteinExistence type="inferred from homology"/>
<dbReference type="InterPro" id="IPR036291">
    <property type="entry name" value="NAD(P)-bd_dom_sf"/>
</dbReference>
<accession>A0ABZ2U8W6</accession>
<dbReference type="PROSITE" id="PS00061">
    <property type="entry name" value="ADH_SHORT"/>
    <property type="match status" value="1"/>
</dbReference>
<dbReference type="CDD" id="cd05233">
    <property type="entry name" value="SDR_c"/>
    <property type="match status" value="1"/>
</dbReference>
<dbReference type="PANTHER" id="PTHR43391:SF12">
    <property type="entry name" value="OXIDOREDUCTASE EPHD-RELATED"/>
    <property type="match status" value="1"/>
</dbReference>
<dbReference type="InterPro" id="IPR020904">
    <property type="entry name" value="Sc_DH/Rdtase_CS"/>
</dbReference>
<evidence type="ECO:0000313" key="4">
    <source>
        <dbReference type="EMBL" id="WYY09219.1"/>
    </source>
</evidence>
<dbReference type="Pfam" id="PF00106">
    <property type="entry name" value="adh_short"/>
    <property type="match status" value="1"/>
</dbReference>
<comment type="similarity">
    <text evidence="1">Belongs to the short-chain dehydrogenases/reductases (SDR) family.</text>
</comment>
<dbReference type="Gene3D" id="3.40.50.1820">
    <property type="entry name" value="alpha/beta hydrolase"/>
    <property type="match status" value="1"/>
</dbReference>
<organism evidence="4 5">
    <name type="scientific">Gordonia hydrophobica</name>
    <dbReference type="NCBI Taxonomy" id="40516"/>
    <lineage>
        <taxon>Bacteria</taxon>
        <taxon>Bacillati</taxon>
        <taxon>Actinomycetota</taxon>
        <taxon>Actinomycetes</taxon>
        <taxon>Mycobacteriales</taxon>
        <taxon>Gordoniaceae</taxon>
        <taxon>Gordonia</taxon>
    </lineage>
</organism>
<dbReference type="PRINTS" id="PR00081">
    <property type="entry name" value="GDHRDH"/>
</dbReference>
<dbReference type="InterPro" id="IPR000073">
    <property type="entry name" value="AB_hydrolase_1"/>
</dbReference>
<dbReference type="NCBIfam" id="NF004514">
    <property type="entry name" value="PRK05855.1"/>
    <property type="match status" value="1"/>
</dbReference>
<keyword evidence="2" id="KW-0560">Oxidoreductase</keyword>
<dbReference type="RefSeq" id="WP_066163703.1">
    <property type="nucleotide sequence ID" value="NZ_CP136137.1"/>
</dbReference>
<dbReference type="Proteomes" id="UP001479933">
    <property type="component" value="Chromosome"/>
</dbReference>
<gene>
    <name evidence="4" type="ORF">RVF87_09255</name>
</gene>
<dbReference type="PRINTS" id="PR00080">
    <property type="entry name" value="SDRFAMILY"/>
</dbReference>
<dbReference type="InterPro" id="IPR002347">
    <property type="entry name" value="SDR_fam"/>
</dbReference>
<dbReference type="EMBL" id="CP136137">
    <property type="protein sequence ID" value="WYY09219.1"/>
    <property type="molecule type" value="Genomic_DNA"/>
</dbReference>
<evidence type="ECO:0000313" key="5">
    <source>
        <dbReference type="Proteomes" id="UP001479933"/>
    </source>
</evidence>
<dbReference type="Pfam" id="PF00561">
    <property type="entry name" value="Abhydrolase_1"/>
    <property type="match status" value="1"/>
</dbReference>
<evidence type="ECO:0000256" key="2">
    <source>
        <dbReference type="ARBA" id="ARBA00023002"/>
    </source>
</evidence>
<dbReference type="SUPFAM" id="SSF51735">
    <property type="entry name" value="NAD(P)-binding Rossmann-fold domains"/>
    <property type="match status" value="1"/>
</dbReference>
<evidence type="ECO:0000259" key="3">
    <source>
        <dbReference type="Pfam" id="PF00561"/>
    </source>
</evidence>
<dbReference type="SUPFAM" id="SSF53474">
    <property type="entry name" value="alpha/beta-Hydrolases"/>
    <property type="match status" value="1"/>
</dbReference>
<dbReference type="InterPro" id="IPR029058">
    <property type="entry name" value="AB_hydrolase_fold"/>
</dbReference>
<sequence length="590" mass="63218">MADWHRFNVRGDGVELAAFSYGLPGETTPGKPVVLLVHGWPDSHHLWDLVAPQLAEHYRVYAYDTRGFGESDRPAQVAAYRLDTLAADMFAVARAVNSAGKTHIVAHDWGSVQAWETVTTEGADDAIASFTSVSGPNLDFLGEWARGKLANPTPSNIAQALSQVASSAYTAFFQVPVASDAFFRAFGSDKVWTEFLHFIEGTPRENATFGPTLRDDMINGLKLYRANIRGKLASPKPRPTRVPVLEIVNDHDIALRPAIYERTHTHAANLWRKRTTTGHWLPYTNPDYLATTAIEFIDAIENGASGTPNTIDRAHVTGPAGDLIGKLAVVTGAGSGIGRETAYALADLGAEVVLADIDLAAAEATATDCKGKGVLATAYRLDVSNTGAVTEFADQVRNLHGVADIVVNNAGIALAGSALAATDEQVDRLFDINLRGVISGSRAFGRQMVERGAGGHIVNLASAAAFTPSRDLGLYSSSKAGVLMFSESLRAELAEHKIGVTAICPGIVHTNITSNAQFAGAADEDATREKVDGFYAKRNFTPDRVAADIVAAIRKNKAVVPVTPEAEVGYRVYRFFPWASRIGARHKLAD</sequence>
<name>A0ABZ2U8W6_9ACTN</name>
<dbReference type="PANTHER" id="PTHR43391">
    <property type="entry name" value="RETINOL DEHYDROGENASE-RELATED"/>
    <property type="match status" value="1"/>
</dbReference>
<reference evidence="4 5" key="1">
    <citation type="journal article" date="2023" name="Virus Evol.">
        <title>Computational host range prediction-The good, the bad, and the ugly.</title>
        <authorList>
            <person name="Howell A.A."/>
            <person name="Versoza C.J."/>
            <person name="Pfeifer S.P."/>
        </authorList>
    </citation>
    <scope>NUCLEOTIDE SEQUENCE [LARGE SCALE GENOMIC DNA]</scope>
    <source>
        <strain evidence="4 5">1610/1b</strain>
    </source>
</reference>
<keyword evidence="5" id="KW-1185">Reference proteome</keyword>